<dbReference type="SUPFAM" id="SSF55469">
    <property type="entry name" value="FMN-dependent nitroreductase-like"/>
    <property type="match status" value="1"/>
</dbReference>
<dbReference type="Proteomes" id="UP000433181">
    <property type="component" value="Unassembled WGS sequence"/>
</dbReference>
<dbReference type="AlphaFoldDB" id="A0A6I2UHE1"/>
<protein>
    <submittedName>
        <fullName evidence="2">Nitroreductase family protein</fullName>
    </submittedName>
</protein>
<name>A0A6I2UHE1_9FIRM</name>
<dbReference type="Pfam" id="PF00881">
    <property type="entry name" value="Nitroreductase"/>
    <property type="match status" value="1"/>
</dbReference>
<dbReference type="GeneID" id="96778923"/>
<proteinExistence type="predicted"/>
<sequence length="182" mass="20303">MNNLMRKILLRRSVYNFSDTTLKDADLLSILEEGRTLSNVEKNESWHFTAVQNNNVVRMLLDSTGQQTMGRLGVVNGRDLYNGGDLLKNIPMLLVISGSGDMKYAEDAANTLFGSMMLAAEKYNVCSCWLSTRSELSEAGVHEIRHLLQIPDDYVPLSIGAFGYRLDEVKITALSSVVNIIR</sequence>
<dbReference type="InterPro" id="IPR000415">
    <property type="entry name" value="Nitroreductase-like"/>
</dbReference>
<dbReference type="GO" id="GO:0016491">
    <property type="term" value="F:oxidoreductase activity"/>
    <property type="evidence" value="ECO:0007669"/>
    <property type="project" value="InterPro"/>
</dbReference>
<dbReference type="Gene3D" id="3.40.109.10">
    <property type="entry name" value="NADH Oxidase"/>
    <property type="match status" value="1"/>
</dbReference>
<keyword evidence="3" id="KW-1185">Reference proteome</keyword>
<evidence type="ECO:0000313" key="3">
    <source>
        <dbReference type="Proteomes" id="UP000433181"/>
    </source>
</evidence>
<reference evidence="2 3" key="1">
    <citation type="submission" date="2019-08" db="EMBL/GenBank/DDBJ databases">
        <title>In-depth cultivation of the pig gut microbiome towards novel bacterial diversity and tailored functional studies.</title>
        <authorList>
            <person name="Wylensek D."/>
            <person name="Hitch T.C.A."/>
            <person name="Clavel T."/>
        </authorList>
    </citation>
    <scope>NUCLEOTIDE SEQUENCE [LARGE SCALE GENOMIC DNA]</scope>
    <source>
        <strain evidence="2 3">WCA-693-APC-5D-A</strain>
    </source>
</reference>
<dbReference type="RefSeq" id="WP_154407150.1">
    <property type="nucleotide sequence ID" value="NZ_VUNR01000014.1"/>
</dbReference>
<feature type="domain" description="Nitroreductase" evidence="1">
    <location>
        <begin position="11"/>
        <end position="164"/>
    </location>
</feature>
<dbReference type="InterPro" id="IPR029479">
    <property type="entry name" value="Nitroreductase"/>
</dbReference>
<accession>A0A6I2UHE1</accession>
<comment type="caution">
    <text evidence="2">The sequence shown here is derived from an EMBL/GenBank/DDBJ whole genome shotgun (WGS) entry which is preliminary data.</text>
</comment>
<gene>
    <name evidence="2" type="ORF">FYJ84_08335</name>
</gene>
<organism evidence="2 3">
    <name type="scientific">Anaerovibrio slackiae</name>
    <dbReference type="NCBI Taxonomy" id="2652309"/>
    <lineage>
        <taxon>Bacteria</taxon>
        <taxon>Bacillati</taxon>
        <taxon>Bacillota</taxon>
        <taxon>Negativicutes</taxon>
        <taxon>Selenomonadales</taxon>
        <taxon>Selenomonadaceae</taxon>
        <taxon>Anaerovibrio</taxon>
    </lineage>
</organism>
<dbReference type="EMBL" id="VUNR01000014">
    <property type="protein sequence ID" value="MSU08990.1"/>
    <property type="molecule type" value="Genomic_DNA"/>
</dbReference>
<evidence type="ECO:0000313" key="2">
    <source>
        <dbReference type="EMBL" id="MSU08990.1"/>
    </source>
</evidence>
<evidence type="ECO:0000259" key="1">
    <source>
        <dbReference type="Pfam" id="PF00881"/>
    </source>
</evidence>